<name>A0ABU6YNN7_9FABA</name>
<comment type="caution">
    <text evidence="2">The sequence shown here is derived from an EMBL/GenBank/DDBJ whole genome shotgun (WGS) entry which is preliminary data.</text>
</comment>
<keyword evidence="3" id="KW-1185">Reference proteome</keyword>
<evidence type="ECO:0000313" key="3">
    <source>
        <dbReference type="Proteomes" id="UP001341840"/>
    </source>
</evidence>
<sequence length="89" mass="9663">MAMKLRQTDRVRCDPELPIRIHGSPSSILRSGGAREDKTEALPPPDSIILPNEEQTTMTSPSTGNILDVLGSTIPHMSSVSAPERLEEV</sequence>
<evidence type="ECO:0000313" key="2">
    <source>
        <dbReference type="EMBL" id="MED6212020.1"/>
    </source>
</evidence>
<reference evidence="2 3" key="1">
    <citation type="journal article" date="2023" name="Plants (Basel)">
        <title>Bridging the Gap: Combining Genomics and Transcriptomics Approaches to Understand Stylosanthes scabra, an Orphan Legume from the Brazilian Caatinga.</title>
        <authorList>
            <person name="Ferreira-Neto J.R.C."/>
            <person name="da Silva M.D."/>
            <person name="Binneck E."/>
            <person name="de Melo N.F."/>
            <person name="da Silva R.H."/>
            <person name="de Melo A.L.T.M."/>
            <person name="Pandolfi V."/>
            <person name="Bustamante F.O."/>
            <person name="Brasileiro-Vidal A.C."/>
            <person name="Benko-Iseppon A.M."/>
        </authorList>
    </citation>
    <scope>NUCLEOTIDE SEQUENCE [LARGE SCALE GENOMIC DNA]</scope>
    <source>
        <tissue evidence="2">Leaves</tissue>
    </source>
</reference>
<organism evidence="2 3">
    <name type="scientific">Stylosanthes scabra</name>
    <dbReference type="NCBI Taxonomy" id="79078"/>
    <lineage>
        <taxon>Eukaryota</taxon>
        <taxon>Viridiplantae</taxon>
        <taxon>Streptophyta</taxon>
        <taxon>Embryophyta</taxon>
        <taxon>Tracheophyta</taxon>
        <taxon>Spermatophyta</taxon>
        <taxon>Magnoliopsida</taxon>
        <taxon>eudicotyledons</taxon>
        <taxon>Gunneridae</taxon>
        <taxon>Pentapetalae</taxon>
        <taxon>rosids</taxon>
        <taxon>fabids</taxon>
        <taxon>Fabales</taxon>
        <taxon>Fabaceae</taxon>
        <taxon>Papilionoideae</taxon>
        <taxon>50 kb inversion clade</taxon>
        <taxon>dalbergioids sensu lato</taxon>
        <taxon>Dalbergieae</taxon>
        <taxon>Pterocarpus clade</taxon>
        <taxon>Stylosanthes</taxon>
    </lineage>
</organism>
<proteinExistence type="predicted"/>
<accession>A0ABU6YNN7</accession>
<dbReference type="Proteomes" id="UP001341840">
    <property type="component" value="Unassembled WGS sequence"/>
</dbReference>
<feature type="region of interest" description="Disordered" evidence="1">
    <location>
        <begin position="17"/>
        <end position="65"/>
    </location>
</feature>
<protein>
    <submittedName>
        <fullName evidence="2">Uncharacterized protein</fullName>
    </submittedName>
</protein>
<gene>
    <name evidence="2" type="ORF">PIB30_079180</name>
</gene>
<feature type="compositionally biased region" description="Polar residues" evidence="1">
    <location>
        <begin position="53"/>
        <end position="65"/>
    </location>
</feature>
<evidence type="ECO:0000256" key="1">
    <source>
        <dbReference type="SAM" id="MobiDB-lite"/>
    </source>
</evidence>
<dbReference type="EMBL" id="JASCZI010242770">
    <property type="protein sequence ID" value="MED6212020.1"/>
    <property type="molecule type" value="Genomic_DNA"/>
</dbReference>